<evidence type="ECO:0000313" key="2">
    <source>
        <dbReference type="EMBL" id="GGZ32077.1"/>
    </source>
</evidence>
<dbReference type="AlphaFoldDB" id="A0A918Q2Z8"/>
<dbReference type="EMBL" id="BMWX01000004">
    <property type="protein sequence ID" value="GGZ32077.1"/>
    <property type="molecule type" value="Genomic_DNA"/>
</dbReference>
<reference evidence="2" key="1">
    <citation type="journal article" date="2014" name="Int. J. Syst. Evol. Microbiol.">
        <title>Complete genome sequence of Corynebacterium casei LMG S-19264T (=DSM 44701T), isolated from a smear-ripened cheese.</title>
        <authorList>
            <consortium name="US DOE Joint Genome Institute (JGI-PGF)"/>
            <person name="Walter F."/>
            <person name="Albersmeier A."/>
            <person name="Kalinowski J."/>
            <person name="Ruckert C."/>
        </authorList>
    </citation>
    <scope>NUCLEOTIDE SEQUENCE</scope>
    <source>
        <strain evidence="2">KCTC 12368</strain>
    </source>
</reference>
<gene>
    <name evidence="2" type="ORF">GCM10007049_26840</name>
</gene>
<keyword evidence="3" id="KW-1185">Reference proteome</keyword>
<evidence type="ECO:0000313" key="3">
    <source>
        <dbReference type="Proteomes" id="UP000619457"/>
    </source>
</evidence>
<evidence type="ECO:0000256" key="1">
    <source>
        <dbReference type="SAM" id="MobiDB-lite"/>
    </source>
</evidence>
<accession>A0A918Q2Z8</accession>
<proteinExistence type="predicted"/>
<feature type="region of interest" description="Disordered" evidence="1">
    <location>
        <begin position="30"/>
        <end position="50"/>
    </location>
</feature>
<protein>
    <submittedName>
        <fullName evidence="2">Uncharacterized protein</fullName>
    </submittedName>
</protein>
<dbReference type="Proteomes" id="UP000619457">
    <property type="component" value="Unassembled WGS sequence"/>
</dbReference>
<comment type="caution">
    <text evidence="2">The sequence shown here is derived from an EMBL/GenBank/DDBJ whole genome shotgun (WGS) entry which is preliminary data.</text>
</comment>
<organism evidence="2 3">
    <name type="scientific">Echinicola pacifica</name>
    <dbReference type="NCBI Taxonomy" id="346377"/>
    <lineage>
        <taxon>Bacteria</taxon>
        <taxon>Pseudomonadati</taxon>
        <taxon>Bacteroidota</taxon>
        <taxon>Cytophagia</taxon>
        <taxon>Cytophagales</taxon>
        <taxon>Cyclobacteriaceae</taxon>
        <taxon>Echinicola</taxon>
    </lineage>
</organism>
<reference evidence="2" key="2">
    <citation type="submission" date="2020-09" db="EMBL/GenBank/DDBJ databases">
        <authorList>
            <person name="Sun Q."/>
            <person name="Kim S."/>
        </authorList>
    </citation>
    <scope>NUCLEOTIDE SEQUENCE</scope>
    <source>
        <strain evidence="2">KCTC 12368</strain>
    </source>
</reference>
<feature type="compositionally biased region" description="Polar residues" evidence="1">
    <location>
        <begin position="39"/>
        <end position="50"/>
    </location>
</feature>
<sequence>MASILPVTICNGATITTKLPTVISKTIKEKIPAPKPKPSTANKAATNRQKTPIPFANWGARLAKVLIGECPPSCAFCEV</sequence>
<name>A0A918Q2Z8_9BACT</name>